<dbReference type="Pfam" id="PF13460">
    <property type="entry name" value="NAD_binding_10"/>
    <property type="match status" value="1"/>
</dbReference>
<dbReference type="InterPro" id="IPR036291">
    <property type="entry name" value="NAD(P)-bd_dom_sf"/>
</dbReference>
<reference evidence="3" key="1">
    <citation type="journal article" date="2019" name="Int. J. Syst. Evol. Microbiol.">
        <title>The Global Catalogue of Microorganisms (GCM) 10K type strain sequencing project: providing services to taxonomists for standard genome sequencing and annotation.</title>
        <authorList>
            <consortium name="The Broad Institute Genomics Platform"/>
            <consortium name="The Broad Institute Genome Sequencing Center for Infectious Disease"/>
            <person name="Wu L."/>
            <person name="Ma J."/>
        </authorList>
    </citation>
    <scope>NUCLEOTIDE SEQUENCE [LARGE SCALE GENOMIC DNA]</scope>
    <source>
        <strain evidence="3">JCM 17919</strain>
    </source>
</reference>
<accession>A0ABP8G619</accession>
<dbReference type="EMBL" id="BAABGY010000001">
    <property type="protein sequence ID" value="GAA4318096.1"/>
    <property type="molecule type" value="Genomic_DNA"/>
</dbReference>
<dbReference type="Gene3D" id="3.40.50.720">
    <property type="entry name" value="NAD(P)-binding Rossmann-like Domain"/>
    <property type="match status" value="1"/>
</dbReference>
<dbReference type="Proteomes" id="UP001501725">
    <property type="component" value="Unassembled WGS sequence"/>
</dbReference>
<name>A0ABP8G619_9BACT</name>
<evidence type="ECO:0000259" key="1">
    <source>
        <dbReference type="Pfam" id="PF13460"/>
    </source>
</evidence>
<dbReference type="PANTHER" id="PTHR43162">
    <property type="match status" value="1"/>
</dbReference>
<organism evidence="2 3">
    <name type="scientific">Flaviaesturariibacter amylovorans</name>
    <dbReference type="NCBI Taxonomy" id="1084520"/>
    <lineage>
        <taxon>Bacteria</taxon>
        <taxon>Pseudomonadati</taxon>
        <taxon>Bacteroidota</taxon>
        <taxon>Chitinophagia</taxon>
        <taxon>Chitinophagales</taxon>
        <taxon>Chitinophagaceae</taxon>
        <taxon>Flaviaestuariibacter</taxon>
    </lineage>
</organism>
<keyword evidence="3" id="KW-1185">Reference proteome</keyword>
<dbReference type="PANTHER" id="PTHR43162:SF1">
    <property type="entry name" value="PRESTALK A DIFFERENTIATION PROTEIN A"/>
    <property type="match status" value="1"/>
</dbReference>
<dbReference type="InterPro" id="IPR051604">
    <property type="entry name" value="Ergot_Alk_Oxidoreductase"/>
</dbReference>
<feature type="domain" description="NAD(P)-binding" evidence="1">
    <location>
        <begin position="7"/>
        <end position="120"/>
    </location>
</feature>
<dbReference type="InterPro" id="IPR016040">
    <property type="entry name" value="NAD(P)-bd_dom"/>
</dbReference>
<comment type="caution">
    <text evidence="2">The sequence shown here is derived from an EMBL/GenBank/DDBJ whole genome shotgun (WGS) entry which is preliminary data.</text>
</comment>
<protein>
    <submittedName>
        <fullName evidence="2">NmrA family NAD(P)-binding protein</fullName>
    </submittedName>
</protein>
<dbReference type="RefSeq" id="WP_345252727.1">
    <property type="nucleotide sequence ID" value="NZ_BAABGY010000001.1"/>
</dbReference>
<proteinExistence type="predicted"/>
<sequence>MNYVLVGAAGNVTRPLAETLLAAGHGVTVIGRNEENLKPLTDKGAKAAVGSVEDVAFLTETFRGADAVYTMVPPNFAPQGDWKQWIATVGRGLAEAVTASGVTHVVNLSSIGADLPGGTGPVTGLHHTENAFNALEGVHVLHLRAGYFYHNLLANVGLVKGAGIIGGNNGDADARLLLVHPADIAAAAAEALQSRAFTGHSVHYVVSDVRSNADIAKALGSAIGKPELPWVGFSDEQSLDGMRGAGVPEEIAKNYVEMGAALRNGSMQADFLNNGHQPIGKRKLEDFAPEFAGAFSAS</sequence>
<evidence type="ECO:0000313" key="3">
    <source>
        <dbReference type="Proteomes" id="UP001501725"/>
    </source>
</evidence>
<gene>
    <name evidence="2" type="ORF">GCM10023184_02130</name>
</gene>
<evidence type="ECO:0000313" key="2">
    <source>
        <dbReference type="EMBL" id="GAA4318096.1"/>
    </source>
</evidence>
<dbReference type="SUPFAM" id="SSF51735">
    <property type="entry name" value="NAD(P)-binding Rossmann-fold domains"/>
    <property type="match status" value="1"/>
</dbReference>
<dbReference type="Gene3D" id="3.90.25.10">
    <property type="entry name" value="UDP-galactose 4-epimerase, domain 1"/>
    <property type="match status" value="1"/>
</dbReference>